<evidence type="ECO:0000313" key="4">
    <source>
        <dbReference type="Proteomes" id="UP000008810"/>
    </source>
</evidence>
<dbReference type="Gramene" id="PNT76851">
    <property type="protein sequence ID" value="PNT76851"/>
    <property type="gene ID" value="BRADI_1g54598v3"/>
</dbReference>
<keyword evidence="4" id="KW-1185">Reference proteome</keyword>
<organism evidence="2">
    <name type="scientific">Brachypodium distachyon</name>
    <name type="common">Purple false brome</name>
    <name type="synonym">Trachynia distachya</name>
    <dbReference type="NCBI Taxonomy" id="15368"/>
    <lineage>
        <taxon>Eukaryota</taxon>
        <taxon>Viridiplantae</taxon>
        <taxon>Streptophyta</taxon>
        <taxon>Embryophyta</taxon>
        <taxon>Tracheophyta</taxon>
        <taxon>Spermatophyta</taxon>
        <taxon>Magnoliopsida</taxon>
        <taxon>Liliopsida</taxon>
        <taxon>Poales</taxon>
        <taxon>Poaceae</taxon>
        <taxon>BOP clade</taxon>
        <taxon>Pooideae</taxon>
        <taxon>Stipodae</taxon>
        <taxon>Brachypodieae</taxon>
        <taxon>Brachypodium</taxon>
    </lineage>
</organism>
<reference evidence="3" key="3">
    <citation type="submission" date="2018-08" db="UniProtKB">
        <authorList>
            <consortium name="EnsemblPlants"/>
        </authorList>
    </citation>
    <scope>IDENTIFICATION</scope>
    <source>
        <strain evidence="3">cv. Bd21</strain>
    </source>
</reference>
<evidence type="ECO:0000313" key="2">
    <source>
        <dbReference type="EMBL" id="PNT76851.1"/>
    </source>
</evidence>
<dbReference type="AlphaFoldDB" id="A0A2K2DRF1"/>
<dbReference type="Proteomes" id="UP000008810">
    <property type="component" value="Chromosome 1"/>
</dbReference>
<evidence type="ECO:0000256" key="1">
    <source>
        <dbReference type="SAM" id="MobiDB-lite"/>
    </source>
</evidence>
<feature type="compositionally biased region" description="Basic and acidic residues" evidence="1">
    <location>
        <begin position="103"/>
        <end position="112"/>
    </location>
</feature>
<feature type="compositionally biased region" description="Basic and acidic residues" evidence="1">
    <location>
        <begin position="143"/>
        <end position="153"/>
    </location>
</feature>
<accession>A0A2K2DRF1</accession>
<dbReference type="EnsemblPlants" id="PNT76851">
    <property type="protein sequence ID" value="PNT76851"/>
    <property type="gene ID" value="BRADI_1g54598v3"/>
</dbReference>
<evidence type="ECO:0000313" key="3">
    <source>
        <dbReference type="EnsemblPlants" id="PNT76851"/>
    </source>
</evidence>
<feature type="region of interest" description="Disordered" evidence="1">
    <location>
        <begin position="1"/>
        <end position="233"/>
    </location>
</feature>
<dbReference type="EMBL" id="CM000880">
    <property type="protein sequence ID" value="PNT76851.1"/>
    <property type="molecule type" value="Genomic_DNA"/>
</dbReference>
<sequence>MGGETVGSERIEGEINVRWRRSREEEDELGGSGARQRNGCQRSGEEEEDPGSDGAGLLGRGREGGGREGGPLQCLEGGRRHCQHRQSPAWAFTQPQQSMAKEAPSDSKEVRRPKPPAQTEEESTETARDGTQTTTRERRPRSHAGEQDARHDLGTLPTAGSSREAPDPGDHQRPSTCSPPASTRAEPGTTAKLGRPPWKPPRRRTPPRGEEGRPPRPPPSETDGQGSKGIIGLNPVFLAQGSRINRRAKSRERRNLKLTRSEAYLSCSWWHL</sequence>
<reference evidence="2" key="2">
    <citation type="submission" date="2017-06" db="EMBL/GenBank/DDBJ databases">
        <title>WGS assembly of Brachypodium distachyon.</title>
        <authorList>
            <consortium name="The International Brachypodium Initiative"/>
            <person name="Lucas S."/>
            <person name="Harmon-Smith M."/>
            <person name="Lail K."/>
            <person name="Tice H."/>
            <person name="Grimwood J."/>
            <person name="Bruce D."/>
            <person name="Barry K."/>
            <person name="Shu S."/>
            <person name="Lindquist E."/>
            <person name="Wang M."/>
            <person name="Pitluck S."/>
            <person name="Vogel J.P."/>
            <person name="Garvin D.F."/>
            <person name="Mockler T.C."/>
            <person name="Schmutz J."/>
            <person name="Rokhsar D."/>
            <person name="Bevan M.W."/>
        </authorList>
    </citation>
    <scope>NUCLEOTIDE SEQUENCE</scope>
    <source>
        <strain evidence="2">Bd21</strain>
    </source>
</reference>
<dbReference type="InParanoid" id="A0A2K2DRF1"/>
<feature type="compositionally biased region" description="Basic and acidic residues" evidence="1">
    <location>
        <begin position="164"/>
        <end position="173"/>
    </location>
</feature>
<proteinExistence type="predicted"/>
<name>A0A2K2DRF1_BRADI</name>
<protein>
    <submittedName>
        <fullName evidence="2 3">Uncharacterized protein</fullName>
    </submittedName>
</protein>
<feature type="compositionally biased region" description="Basic and acidic residues" evidence="1">
    <location>
        <begin position="7"/>
        <end position="17"/>
    </location>
</feature>
<reference evidence="2 3" key="1">
    <citation type="journal article" date="2010" name="Nature">
        <title>Genome sequencing and analysis of the model grass Brachypodium distachyon.</title>
        <authorList>
            <consortium name="International Brachypodium Initiative"/>
        </authorList>
    </citation>
    <scope>NUCLEOTIDE SEQUENCE [LARGE SCALE GENOMIC DNA]</scope>
    <source>
        <strain evidence="2 3">Bd21</strain>
    </source>
</reference>
<gene>
    <name evidence="2" type="ORF">BRADI_1g54598v3</name>
</gene>